<feature type="region of interest" description="Disordered" evidence="5">
    <location>
        <begin position="121"/>
        <end position="217"/>
    </location>
</feature>
<dbReference type="Pfam" id="PF00400">
    <property type="entry name" value="WD40"/>
    <property type="match status" value="2"/>
</dbReference>
<dbReference type="PANTHER" id="PTHR12442">
    <property type="entry name" value="DYNEIN INTERMEDIATE CHAIN"/>
    <property type="match status" value="1"/>
</dbReference>
<dbReference type="AlphaFoldDB" id="A0A0G4HJL6"/>
<reference evidence="6" key="1">
    <citation type="submission" date="2014-11" db="EMBL/GenBank/DDBJ databases">
        <authorList>
            <person name="Otto D Thomas"/>
            <person name="Naeem Raeece"/>
        </authorList>
    </citation>
    <scope>NUCLEOTIDE SEQUENCE</scope>
</reference>
<comment type="subcellular location">
    <subcellularLocation>
        <location evidence="1">Cytoplasm</location>
    </subcellularLocation>
</comment>
<dbReference type="VEuPathDB" id="CryptoDB:Cvel_28304"/>
<keyword evidence="2" id="KW-0963">Cytoplasm</keyword>
<dbReference type="GO" id="GO:0005868">
    <property type="term" value="C:cytoplasmic dynein complex"/>
    <property type="evidence" value="ECO:0007669"/>
    <property type="project" value="TreeGrafter"/>
</dbReference>
<dbReference type="InterPro" id="IPR001680">
    <property type="entry name" value="WD40_rpt"/>
</dbReference>
<dbReference type="InterPro" id="IPR036322">
    <property type="entry name" value="WD40_repeat_dom_sf"/>
</dbReference>
<evidence type="ECO:0000256" key="2">
    <source>
        <dbReference type="ARBA" id="ARBA00022490"/>
    </source>
</evidence>
<organism evidence="6">
    <name type="scientific">Chromera velia CCMP2878</name>
    <dbReference type="NCBI Taxonomy" id="1169474"/>
    <lineage>
        <taxon>Eukaryota</taxon>
        <taxon>Sar</taxon>
        <taxon>Alveolata</taxon>
        <taxon>Colpodellida</taxon>
        <taxon>Chromeraceae</taxon>
        <taxon>Chromera</taxon>
    </lineage>
</organism>
<feature type="compositionally biased region" description="Polar residues" evidence="5">
    <location>
        <begin position="137"/>
        <end position="148"/>
    </location>
</feature>
<dbReference type="GO" id="GO:0045503">
    <property type="term" value="F:dynein light chain binding"/>
    <property type="evidence" value="ECO:0007669"/>
    <property type="project" value="TreeGrafter"/>
</dbReference>
<gene>
    <name evidence="6" type="ORF">Cvel_28304</name>
</gene>
<accession>A0A0G4HJL6</accession>
<dbReference type="InterPro" id="IPR050687">
    <property type="entry name" value="Dynein_IC"/>
</dbReference>
<evidence type="ECO:0000256" key="1">
    <source>
        <dbReference type="ARBA" id="ARBA00004496"/>
    </source>
</evidence>
<feature type="region of interest" description="Disordered" evidence="5">
    <location>
        <begin position="33"/>
        <end position="53"/>
    </location>
</feature>
<dbReference type="Gene3D" id="2.130.10.10">
    <property type="entry name" value="YVTN repeat-like/Quinoprotein amine dehydrogenase"/>
    <property type="match status" value="2"/>
</dbReference>
<evidence type="ECO:0000313" key="6">
    <source>
        <dbReference type="EMBL" id="CEM44370.1"/>
    </source>
</evidence>
<name>A0A0G4HJL6_9ALVE</name>
<dbReference type="GO" id="GO:0005737">
    <property type="term" value="C:cytoplasm"/>
    <property type="evidence" value="ECO:0007669"/>
    <property type="project" value="UniProtKB-SubCell"/>
</dbReference>
<keyword evidence="4" id="KW-0677">Repeat</keyword>
<evidence type="ECO:0000256" key="4">
    <source>
        <dbReference type="ARBA" id="ARBA00022737"/>
    </source>
</evidence>
<dbReference type="SUPFAM" id="SSF50978">
    <property type="entry name" value="WD40 repeat-like"/>
    <property type="match status" value="1"/>
</dbReference>
<dbReference type="InterPro" id="IPR015943">
    <property type="entry name" value="WD40/YVTN_repeat-like_dom_sf"/>
</dbReference>
<proteinExistence type="predicted"/>
<keyword evidence="3" id="KW-0853">WD repeat</keyword>
<protein>
    <submittedName>
        <fullName evidence="6">Uncharacterized protein</fullName>
    </submittedName>
</protein>
<dbReference type="GO" id="GO:0010970">
    <property type="term" value="P:transport along microtubule"/>
    <property type="evidence" value="ECO:0007669"/>
    <property type="project" value="TreeGrafter"/>
</dbReference>
<sequence length="693" mass="76692">MDEAKRKELEELRKQRQRELAEKKKKIEELKKRRQERMALDSKSPMRNTESTIDELLQEILATPTVQPEDHKMVAQREAPDAHAAKKSTKLKRATNLGEVNIPPKILEAYDKSVQVELDPPIYRGGHEEDPGGHGHTSMQRRASTITAQRVKDKEKAAHPGGVHHSISAGQVKEHATHLDTDRERTEEQGAAGEGQEENAEEETEPQIRVMSDDDFKTVSKQPEFSDFFSKTSRLMERALGQQKFADVFVDYSGALDEDEDGEGESAERAQKVDSYFDPKWTETRPVMDVKSSPKYPELFLAAYGQKENESVTDPDGCVLLWSLNLPSRPEFAFVSQSAVLSADFNKFQPNIVVGGTYSGSIVMWDTRAKAGPIQRTPLTARGHSHPVYALQLVGSQNAHNLVSISTDGRLCVWALGMLVQPQESLDFRRGANREVAATCLSLSEGETNILYTGAEDGNVFQAHIHGSKNGVTDQLEGIDTNPQTGLHRATAGHDPSLAKTPAHEGPVSALDFHPQGEAAQHGADFSDFLLSSSFDWTIKLWSPKSFSKPLHSFEASEDYVFDVKWNPQHPALFASVDGEGYVDVWDMNRDMESPYVRVRDKELALNKVCWSSDGRRIVTGDHSGVVNVWGIDKELTTAKPEDFTRLDEKISDLKPAEGALGGYGGGGYGTGGYGGDAYRNMPLSARYKAGDI</sequence>
<dbReference type="SMART" id="SM00320">
    <property type="entry name" value="WD40"/>
    <property type="match status" value="6"/>
</dbReference>
<evidence type="ECO:0000256" key="5">
    <source>
        <dbReference type="SAM" id="MobiDB-lite"/>
    </source>
</evidence>
<dbReference type="PANTHER" id="PTHR12442:SF22">
    <property type="entry name" value="CYTOPLASMIC DYNEIN 1 INTERMEDIATE CHAIN-RELATED"/>
    <property type="match status" value="1"/>
</dbReference>
<dbReference type="GO" id="GO:0045504">
    <property type="term" value="F:dynein heavy chain binding"/>
    <property type="evidence" value="ECO:0007669"/>
    <property type="project" value="TreeGrafter"/>
</dbReference>
<evidence type="ECO:0000256" key="3">
    <source>
        <dbReference type="ARBA" id="ARBA00022574"/>
    </source>
</evidence>
<feature type="compositionally biased region" description="Basic and acidic residues" evidence="5">
    <location>
        <begin position="172"/>
        <end position="188"/>
    </location>
</feature>
<feature type="compositionally biased region" description="Acidic residues" evidence="5">
    <location>
        <begin position="195"/>
        <end position="205"/>
    </location>
</feature>
<dbReference type="PhylomeDB" id="A0A0G4HJL6"/>
<dbReference type="EMBL" id="CDMZ01002911">
    <property type="protein sequence ID" value="CEM44370.1"/>
    <property type="molecule type" value="Genomic_DNA"/>
</dbReference>